<dbReference type="AlphaFoldDB" id="A0A1I0X2I8"/>
<keyword evidence="1" id="KW-1133">Transmembrane helix</keyword>
<protein>
    <submittedName>
        <fullName evidence="2">Uncharacterized protein</fullName>
    </submittedName>
</protein>
<dbReference type="EMBL" id="FOJW01000004">
    <property type="protein sequence ID" value="SFA94630.1"/>
    <property type="molecule type" value="Genomic_DNA"/>
</dbReference>
<dbReference type="RefSeq" id="WP_090235188.1">
    <property type="nucleotide sequence ID" value="NZ_FOJW01000004.1"/>
</dbReference>
<feature type="transmembrane region" description="Helical" evidence="1">
    <location>
        <begin position="42"/>
        <end position="66"/>
    </location>
</feature>
<sequence>MTLEGISSLAIIMFVLCMIIALAVSYLYGWKMIEWTGWFGSQTFIASVINLFLGACSMFGWFLYAFGIDEALFFGGLALGGALLVVSESVLIITLYVRRDKLVEAYHEQADSVSEQE</sequence>
<dbReference type="OrthoDB" id="2906536at2"/>
<keyword evidence="1" id="KW-0472">Membrane</keyword>
<reference evidence="2 3" key="1">
    <citation type="submission" date="2016-10" db="EMBL/GenBank/DDBJ databases">
        <authorList>
            <person name="de Groot N.N."/>
        </authorList>
    </citation>
    <scope>NUCLEOTIDE SEQUENCE [LARGE SCALE GENOMIC DNA]</scope>
    <source>
        <strain evidence="2 3">CGMCC 1.3702</strain>
    </source>
</reference>
<dbReference type="Proteomes" id="UP000198642">
    <property type="component" value="Unassembled WGS sequence"/>
</dbReference>
<feature type="transmembrane region" description="Helical" evidence="1">
    <location>
        <begin position="6"/>
        <end position="30"/>
    </location>
</feature>
<proteinExistence type="predicted"/>
<gene>
    <name evidence="2" type="ORF">SAMN04488072_10476</name>
</gene>
<feature type="transmembrane region" description="Helical" evidence="1">
    <location>
        <begin position="72"/>
        <end position="97"/>
    </location>
</feature>
<keyword evidence="3" id="KW-1185">Reference proteome</keyword>
<organism evidence="2 3">
    <name type="scientific">Lentibacillus halodurans</name>
    <dbReference type="NCBI Taxonomy" id="237679"/>
    <lineage>
        <taxon>Bacteria</taxon>
        <taxon>Bacillati</taxon>
        <taxon>Bacillota</taxon>
        <taxon>Bacilli</taxon>
        <taxon>Bacillales</taxon>
        <taxon>Bacillaceae</taxon>
        <taxon>Lentibacillus</taxon>
    </lineage>
</organism>
<keyword evidence="1" id="KW-0812">Transmembrane</keyword>
<evidence type="ECO:0000313" key="2">
    <source>
        <dbReference type="EMBL" id="SFA94630.1"/>
    </source>
</evidence>
<name>A0A1I0X2I8_9BACI</name>
<accession>A0A1I0X2I8</accession>
<evidence type="ECO:0000313" key="3">
    <source>
        <dbReference type="Proteomes" id="UP000198642"/>
    </source>
</evidence>
<evidence type="ECO:0000256" key="1">
    <source>
        <dbReference type="SAM" id="Phobius"/>
    </source>
</evidence>